<dbReference type="RefSeq" id="XP_011399609.1">
    <property type="nucleotide sequence ID" value="XM_011401307.1"/>
</dbReference>
<accession>A0A087SLR7</accession>
<dbReference type="Proteomes" id="UP000028924">
    <property type="component" value="Unassembled WGS sequence"/>
</dbReference>
<dbReference type="AlphaFoldDB" id="A0A087SLR7"/>
<keyword evidence="2" id="KW-1185">Reference proteome</keyword>
<organism evidence="1 2">
    <name type="scientific">Auxenochlorella protothecoides</name>
    <name type="common">Green microalga</name>
    <name type="synonym">Chlorella protothecoides</name>
    <dbReference type="NCBI Taxonomy" id="3075"/>
    <lineage>
        <taxon>Eukaryota</taxon>
        <taxon>Viridiplantae</taxon>
        <taxon>Chlorophyta</taxon>
        <taxon>core chlorophytes</taxon>
        <taxon>Trebouxiophyceae</taxon>
        <taxon>Chlorellales</taxon>
        <taxon>Chlorellaceae</taxon>
        <taxon>Auxenochlorella</taxon>
    </lineage>
</organism>
<dbReference type="STRING" id="3075.A0A087SLR7"/>
<dbReference type="GeneID" id="23618019"/>
<dbReference type="KEGG" id="apro:F751_6628"/>
<dbReference type="EMBL" id="KL662130">
    <property type="protein sequence ID" value="KFM26671.1"/>
    <property type="molecule type" value="Genomic_DNA"/>
</dbReference>
<protein>
    <submittedName>
        <fullName evidence="1">Uncharacterized protein</fullName>
    </submittedName>
</protein>
<evidence type="ECO:0000313" key="2">
    <source>
        <dbReference type="Proteomes" id="UP000028924"/>
    </source>
</evidence>
<gene>
    <name evidence="1" type="ORF">F751_6628</name>
</gene>
<sequence>MRERYRPAVLSLLIAAGVLLLIHGLIGYPILTSRSGTVQRSLLSTLVSKNLLNNTGAAGDDEELREWLRGARSLGRRVVLRYSACGGLINQQYSHLSAFILATALRAEVVLPPACFRNSFGLHYDMDIKRNKMEWFTTPVNTLLDVPRTPGLQPAPNLTQPSTAFPAFIQRDVDPRLILRLPDVYLARSPLAALVARSRATLARHLRDLDPGLAASTDYLVLDLPCTFFALRTARIPALATRVAALLPFNAALEALAARTVAAMAAAGVPAFNGVHLRVEKDAGDWTIIMGGVGRMWHLYTQTMRRAGLDARTPLYVATGLLTYGASKEWAYAQRVLLSKGLASRVVIKNQFVPAFELAELNTEQQALLDFLILARAVRFVGFGSSTFSYYLTQHRRMRGHAQEASLLVDAARIGTDAMFEAAAVITHPPLMHVVQ</sequence>
<evidence type="ECO:0000313" key="1">
    <source>
        <dbReference type="EMBL" id="KFM26671.1"/>
    </source>
</evidence>
<dbReference type="CDD" id="cd11296">
    <property type="entry name" value="O-FucT_like"/>
    <property type="match status" value="1"/>
</dbReference>
<dbReference type="Gene3D" id="3.40.50.11350">
    <property type="match status" value="1"/>
</dbReference>
<proteinExistence type="predicted"/>
<dbReference type="OrthoDB" id="20368at2759"/>
<name>A0A087SLR7_AUXPR</name>
<reference evidence="1 2" key="1">
    <citation type="journal article" date="2014" name="BMC Genomics">
        <title>Oil accumulation mechanisms of the oleaginous microalga Chlorella protothecoides revealed through its genome, transcriptomes, and proteomes.</title>
        <authorList>
            <person name="Gao C."/>
            <person name="Wang Y."/>
            <person name="Shen Y."/>
            <person name="Yan D."/>
            <person name="He X."/>
            <person name="Dai J."/>
            <person name="Wu Q."/>
        </authorList>
    </citation>
    <scope>NUCLEOTIDE SEQUENCE [LARGE SCALE GENOMIC DNA]</scope>
    <source>
        <strain evidence="1 2">0710</strain>
    </source>
</reference>